<organism evidence="6 7">
    <name type="scientific">Cohnella cholangitidis</name>
    <dbReference type="NCBI Taxonomy" id="2598458"/>
    <lineage>
        <taxon>Bacteria</taxon>
        <taxon>Bacillati</taxon>
        <taxon>Bacillota</taxon>
        <taxon>Bacilli</taxon>
        <taxon>Bacillales</taxon>
        <taxon>Paenibacillaceae</taxon>
        <taxon>Cohnella</taxon>
    </lineage>
</organism>
<dbReference type="Proteomes" id="UP000515679">
    <property type="component" value="Chromosome"/>
</dbReference>
<comment type="similarity">
    <text evidence="4">Belongs to the glycosyl hydrolase 5 (cellulase A) family.</text>
</comment>
<evidence type="ECO:0000313" key="7">
    <source>
        <dbReference type="Proteomes" id="UP000515679"/>
    </source>
</evidence>
<dbReference type="EMBL" id="CP041969">
    <property type="protein sequence ID" value="QMV42868.1"/>
    <property type="molecule type" value="Genomic_DNA"/>
</dbReference>
<keyword evidence="7" id="KW-1185">Reference proteome</keyword>
<evidence type="ECO:0000313" key="6">
    <source>
        <dbReference type="EMBL" id="QMV42868.1"/>
    </source>
</evidence>
<evidence type="ECO:0000256" key="2">
    <source>
        <dbReference type="ARBA" id="ARBA00022801"/>
    </source>
</evidence>
<gene>
    <name evidence="6" type="ORF">FPL14_18000</name>
</gene>
<reference evidence="6 7" key="1">
    <citation type="submission" date="2019-07" db="EMBL/GenBank/DDBJ databases">
        <authorList>
            <person name="Kim J.K."/>
            <person name="Cheong H.-M."/>
            <person name="Choi Y."/>
            <person name="Hwang K.J."/>
            <person name="Lee S."/>
            <person name="Choi C."/>
        </authorList>
    </citation>
    <scope>NUCLEOTIDE SEQUENCE [LARGE SCALE GENOMIC DNA]</scope>
    <source>
        <strain evidence="6 7">KS 22</strain>
    </source>
</reference>
<dbReference type="InterPro" id="IPR017853">
    <property type="entry name" value="GH"/>
</dbReference>
<dbReference type="KEGG" id="cchl:FPL14_18000"/>
<protein>
    <submittedName>
        <fullName evidence="6">Glycoside hydrolase family 5 protein</fullName>
    </submittedName>
</protein>
<dbReference type="PANTHER" id="PTHR31297">
    <property type="entry name" value="GLUCAN ENDO-1,6-BETA-GLUCOSIDASE B"/>
    <property type="match status" value="1"/>
</dbReference>
<dbReference type="Gene3D" id="3.20.20.80">
    <property type="entry name" value="Glycosidases"/>
    <property type="match status" value="1"/>
</dbReference>
<keyword evidence="3 4" id="KW-0326">Glycosidase</keyword>
<dbReference type="InterPro" id="IPR001547">
    <property type="entry name" value="Glyco_hydro_5"/>
</dbReference>
<evidence type="ECO:0000256" key="3">
    <source>
        <dbReference type="ARBA" id="ARBA00023295"/>
    </source>
</evidence>
<dbReference type="SUPFAM" id="SSF51445">
    <property type="entry name" value="(Trans)glycosidases"/>
    <property type="match status" value="1"/>
</dbReference>
<sequence length="414" mass="47118">MGGIKIARKRRTKQLLAAAAIIAICAASIVIYRQSNPVELKDVPEHRLQKLTRGVNLSGWFWSHYDPWAYDSDKLQSIRDMGFLHVRLPFNSTSFYNGNDPAAINPVMLKRLDQAIENILSHDLAVVLDYHAEDGLKAWIQLDPLHAEKTALFWESLAKHMSRFDPDLVFLEVLNEPYADDPQDWYDSQKTIMAAMRRGAPEHTLIASANLQTGLAEDSTDGIHKRWNSSLALTMMEPLKDRNVVYNFHMYDPMTFTHQEAGWGWEMQKYIKDVPYPLPDGASCPAARESSVMSPEEATIVQATLDQYCREGWNKDKVREYLKPVVDWARSHDVPLTANEFGVYRAAEQISRLSYIRDVREAFEEFGIGWTLWDYQTDFGVAPNGIPDRGDIEALGLQPVPGFWESTADAEVKP</sequence>
<feature type="domain" description="Glycoside hydrolase family 5" evidence="5">
    <location>
        <begin position="54"/>
        <end position="376"/>
    </location>
</feature>
<proteinExistence type="inferred from homology"/>
<dbReference type="GO" id="GO:0009986">
    <property type="term" value="C:cell surface"/>
    <property type="evidence" value="ECO:0007669"/>
    <property type="project" value="TreeGrafter"/>
</dbReference>
<dbReference type="GO" id="GO:0008422">
    <property type="term" value="F:beta-glucosidase activity"/>
    <property type="evidence" value="ECO:0007669"/>
    <property type="project" value="TreeGrafter"/>
</dbReference>
<keyword evidence="2 4" id="KW-0378">Hydrolase</keyword>
<evidence type="ECO:0000256" key="4">
    <source>
        <dbReference type="RuleBase" id="RU361153"/>
    </source>
</evidence>
<evidence type="ECO:0000256" key="1">
    <source>
        <dbReference type="ARBA" id="ARBA00022729"/>
    </source>
</evidence>
<evidence type="ECO:0000259" key="5">
    <source>
        <dbReference type="Pfam" id="PF00150"/>
    </source>
</evidence>
<dbReference type="Pfam" id="PF00150">
    <property type="entry name" value="Cellulase"/>
    <property type="match status" value="1"/>
</dbReference>
<dbReference type="GO" id="GO:0009251">
    <property type="term" value="P:glucan catabolic process"/>
    <property type="evidence" value="ECO:0007669"/>
    <property type="project" value="TreeGrafter"/>
</dbReference>
<dbReference type="InterPro" id="IPR050386">
    <property type="entry name" value="Glycosyl_hydrolase_5"/>
</dbReference>
<keyword evidence="1" id="KW-0732">Signal</keyword>
<name>A0A7G5C0Y4_9BACL</name>
<dbReference type="AlphaFoldDB" id="A0A7G5C0Y4"/>
<dbReference type="RefSeq" id="WP_182299095.1">
    <property type="nucleotide sequence ID" value="NZ_CP041969.1"/>
</dbReference>
<dbReference type="GO" id="GO:0005576">
    <property type="term" value="C:extracellular region"/>
    <property type="evidence" value="ECO:0007669"/>
    <property type="project" value="TreeGrafter"/>
</dbReference>
<accession>A0A7G5C0Y4</accession>
<dbReference type="PANTHER" id="PTHR31297:SF17">
    <property type="entry name" value="ENDOGLUCANASE"/>
    <property type="match status" value="1"/>
</dbReference>